<dbReference type="OrthoDB" id="945197at2759"/>
<keyword evidence="1" id="KW-0479">Metal-binding</keyword>
<evidence type="ECO:0000313" key="5">
    <source>
        <dbReference type="EMBL" id="RZC83690.1"/>
    </source>
</evidence>
<accession>A0A4Y7LGC2</accession>
<evidence type="ECO:0000259" key="4">
    <source>
        <dbReference type="PROSITE" id="PS50081"/>
    </source>
</evidence>
<dbReference type="AlphaFoldDB" id="A0A4Y7LGC2"/>
<feature type="domain" description="Phorbol-ester/DAG-type" evidence="4">
    <location>
        <begin position="151"/>
        <end position="208"/>
    </location>
</feature>
<dbReference type="PANTHER" id="PTHR47841:SF7">
    <property type="entry name" value="CYSTEINE_HISTIDINE-RICH C1 DOMAIN PROTEIN"/>
    <property type="match status" value="1"/>
</dbReference>
<proteinExistence type="predicted"/>
<dbReference type="Proteomes" id="UP000316621">
    <property type="component" value="Chromosome 11"/>
</dbReference>
<dbReference type="OMA" id="HWGASSA"/>
<evidence type="ECO:0000256" key="1">
    <source>
        <dbReference type="ARBA" id="ARBA00022723"/>
    </source>
</evidence>
<dbReference type="PANTHER" id="PTHR47841">
    <property type="entry name" value="DIACYLGLYCEROL KINASE THETA-LIKE-RELATED"/>
    <property type="match status" value="1"/>
</dbReference>
<evidence type="ECO:0000313" key="6">
    <source>
        <dbReference type="Proteomes" id="UP000316621"/>
    </source>
</evidence>
<dbReference type="Gramene" id="RZC83690">
    <property type="protein sequence ID" value="RZC83690"/>
    <property type="gene ID" value="C5167_046478"/>
</dbReference>
<organism evidence="5 6">
    <name type="scientific">Papaver somniferum</name>
    <name type="common">Opium poppy</name>
    <dbReference type="NCBI Taxonomy" id="3469"/>
    <lineage>
        <taxon>Eukaryota</taxon>
        <taxon>Viridiplantae</taxon>
        <taxon>Streptophyta</taxon>
        <taxon>Embryophyta</taxon>
        <taxon>Tracheophyta</taxon>
        <taxon>Spermatophyta</taxon>
        <taxon>Magnoliopsida</taxon>
        <taxon>Ranunculales</taxon>
        <taxon>Papaveraceae</taxon>
        <taxon>Papaveroideae</taxon>
        <taxon>Papaver</taxon>
    </lineage>
</organism>
<dbReference type="InterPro" id="IPR004146">
    <property type="entry name" value="DC1"/>
</dbReference>
<dbReference type="InterPro" id="IPR002219">
    <property type="entry name" value="PKC_DAG/PE"/>
</dbReference>
<protein>
    <recommendedName>
        <fullName evidence="4">Phorbol-ester/DAG-type domain-containing protein</fullName>
    </recommendedName>
</protein>
<dbReference type="EMBL" id="CM010725">
    <property type="protein sequence ID" value="RZC83690.1"/>
    <property type="molecule type" value="Genomic_DNA"/>
</dbReference>
<dbReference type="InterPro" id="IPR046349">
    <property type="entry name" value="C1-like_sf"/>
</dbReference>
<keyword evidence="6" id="KW-1185">Reference proteome</keyword>
<sequence>MAPRTKTSFLGEEQTLRHFTHPHVLIKEDVLDQAVYENDEFVCDGCATLGTAARYHCKQCAFDLHEVCATCPEYLTSYIHPNHPLERIWEGPGTDYGQWRPCNVCGDQVKGLFYKCSSGAADRYDDGRHDFFIHPLCSKLELQVRHAIDQNHPLKLQSVPVIPDAWCAICRNLVSSSSWSYRCDPCGINIHHQCVTLPYHNYQSGPSCLPQKNQSGPSCSSRKKVADAAADSEALYAEMFSAKLMARALDNGLSYI</sequence>
<keyword evidence="2" id="KW-0677">Repeat</keyword>
<keyword evidence="3" id="KW-0862">Zinc</keyword>
<dbReference type="Gene3D" id="3.30.60.20">
    <property type="match status" value="1"/>
</dbReference>
<name>A0A4Y7LGC2_PAPSO</name>
<evidence type="ECO:0000256" key="3">
    <source>
        <dbReference type="ARBA" id="ARBA00022833"/>
    </source>
</evidence>
<gene>
    <name evidence="5" type="ORF">C5167_046478</name>
</gene>
<evidence type="ECO:0000256" key="2">
    <source>
        <dbReference type="ARBA" id="ARBA00022737"/>
    </source>
</evidence>
<dbReference type="SUPFAM" id="SSF57889">
    <property type="entry name" value="Cysteine-rich domain"/>
    <property type="match status" value="2"/>
</dbReference>
<dbReference type="PROSITE" id="PS50081">
    <property type="entry name" value="ZF_DAG_PE_2"/>
    <property type="match status" value="1"/>
</dbReference>
<dbReference type="GO" id="GO:0046872">
    <property type="term" value="F:metal ion binding"/>
    <property type="evidence" value="ECO:0007669"/>
    <property type="project" value="UniProtKB-KW"/>
</dbReference>
<dbReference type="Pfam" id="PF03107">
    <property type="entry name" value="C1_2"/>
    <property type="match status" value="2"/>
</dbReference>
<reference evidence="5 6" key="1">
    <citation type="journal article" date="2018" name="Science">
        <title>The opium poppy genome and morphinan production.</title>
        <authorList>
            <person name="Guo L."/>
            <person name="Winzer T."/>
            <person name="Yang X."/>
            <person name="Li Y."/>
            <person name="Ning Z."/>
            <person name="He Z."/>
            <person name="Teodor R."/>
            <person name="Lu Y."/>
            <person name="Bowser T.A."/>
            <person name="Graham I.A."/>
            <person name="Ye K."/>
        </authorList>
    </citation>
    <scope>NUCLEOTIDE SEQUENCE [LARGE SCALE GENOMIC DNA]</scope>
    <source>
        <strain evidence="6">cv. HN1</strain>
        <tissue evidence="5">Leaves</tissue>
    </source>
</reference>